<name>A0A4S8L072_DENBC</name>
<dbReference type="EMBL" id="ML179781">
    <property type="protein sequence ID" value="THU81772.1"/>
    <property type="molecule type" value="Genomic_DNA"/>
</dbReference>
<gene>
    <name evidence="2" type="ORF">K435DRAFT_935536</name>
</gene>
<keyword evidence="1" id="KW-0812">Transmembrane</keyword>
<sequence length="214" mass="23811">MDCHLGAMILEVFFFLLIGSTTGLFALRVQAVYEGHRLGAAYWCFSLWTLQTTLKGCANRDAARPVAMFFIPSFTKTSDMSPLLKSLIQDGQLYYLISLFWEILVIVLLLVPAIGPYYRCFMLSAHLVIVNSTACHVFRNVRLGRFQEEAITSRPSNSTQFTSYMVSIDVGQDPRTVEFADPVDGDSPGVTELNVQPGVHDVSNKNVEDGCKVV</sequence>
<proteinExistence type="predicted"/>
<feature type="transmembrane region" description="Helical" evidence="1">
    <location>
        <begin position="93"/>
        <end position="115"/>
    </location>
</feature>
<keyword evidence="1" id="KW-0472">Membrane</keyword>
<evidence type="ECO:0000256" key="1">
    <source>
        <dbReference type="SAM" id="Phobius"/>
    </source>
</evidence>
<dbReference type="Proteomes" id="UP000297245">
    <property type="component" value="Unassembled WGS sequence"/>
</dbReference>
<protein>
    <submittedName>
        <fullName evidence="2">Uncharacterized protein</fullName>
    </submittedName>
</protein>
<organism evidence="2 3">
    <name type="scientific">Dendrothele bispora (strain CBS 962.96)</name>
    <dbReference type="NCBI Taxonomy" id="1314807"/>
    <lineage>
        <taxon>Eukaryota</taxon>
        <taxon>Fungi</taxon>
        <taxon>Dikarya</taxon>
        <taxon>Basidiomycota</taxon>
        <taxon>Agaricomycotina</taxon>
        <taxon>Agaricomycetes</taxon>
        <taxon>Agaricomycetidae</taxon>
        <taxon>Agaricales</taxon>
        <taxon>Agaricales incertae sedis</taxon>
        <taxon>Dendrothele</taxon>
    </lineage>
</organism>
<accession>A0A4S8L072</accession>
<keyword evidence="3" id="KW-1185">Reference proteome</keyword>
<dbReference type="OrthoDB" id="3038990at2759"/>
<reference evidence="2 3" key="1">
    <citation type="journal article" date="2019" name="Nat. Ecol. Evol.">
        <title>Megaphylogeny resolves global patterns of mushroom evolution.</title>
        <authorList>
            <person name="Varga T."/>
            <person name="Krizsan K."/>
            <person name="Foldi C."/>
            <person name="Dima B."/>
            <person name="Sanchez-Garcia M."/>
            <person name="Sanchez-Ramirez S."/>
            <person name="Szollosi G.J."/>
            <person name="Szarkandi J.G."/>
            <person name="Papp V."/>
            <person name="Albert L."/>
            <person name="Andreopoulos W."/>
            <person name="Angelini C."/>
            <person name="Antonin V."/>
            <person name="Barry K.W."/>
            <person name="Bougher N.L."/>
            <person name="Buchanan P."/>
            <person name="Buyck B."/>
            <person name="Bense V."/>
            <person name="Catcheside P."/>
            <person name="Chovatia M."/>
            <person name="Cooper J."/>
            <person name="Damon W."/>
            <person name="Desjardin D."/>
            <person name="Finy P."/>
            <person name="Geml J."/>
            <person name="Haridas S."/>
            <person name="Hughes K."/>
            <person name="Justo A."/>
            <person name="Karasinski D."/>
            <person name="Kautmanova I."/>
            <person name="Kiss B."/>
            <person name="Kocsube S."/>
            <person name="Kotiranta H."/>
            <person name="LaButti K.M."/>
            <person name="Lechner B.E."/>
            <person name="Liimatainen K."/>
            <person name="Lipzen A."/>
            <person name="Lukacs Z."/>
            <person name="Mihaltcheva S."/>
            <person name="Morgado L.N."/>
            <person name="Niskanen T."/>
            <person name="Noordeloos M.E."/>
            <person name="Ohm R.A."/>
            <person name="Ortiz-Santana B."/>
            <person name="Ovrebo C."/>
            <person name="Racz N."/>
            <person name="Riley R."/>
            <person name="Savchenko A."/>
            <person name="Shiryaev A."/>
            <person name="Soop K."/>
            <person name="Spirin V."/>
            <person name="Szebenyi C."/>
            <person name="Tomsovsky M."/>
            <person name="Tulloss R.E."/>
            <person name="Uehling J."/>
            <person name="Grigoriev I.V."/>
            <person name="Vagvolgyi C."/>
            <person name="Papp T."/>
            <person name="Martin F.M."/>
            <person name="Miettinen O."/>
            <person name="Hibbett D.S."/>
            <person name="Nagy L.G."/>
        </authorList>
    </citation>
    <scope>NUCLEOTIDE SEQUENCE [LARGE SCALE GENOMIC DNA]</scope>
    <source>
        <strain evidence="2 3">CBS 962.96</strain>
    </source>
</reference>
<evidence type="ECO:0000313" key="2">
    <source>
        <dbReference type="EMBL" id="THU81772.1"/>
    </source>
</evidence>
<evidence type="ECO:0000313" key="3">
    <source>
        <dbReference type="Proteomes" id="UP000297245"/>
    </source>
</evidence>
<keyword evidence="1" id="KW-1133">Transmembrane helix</keyword>
<feature type="transmembrane region" description="Helical" evidence="1">
    <location>
        <begin position="6"/>
        <end position="27"/>
    </location>
</feature>
<dbReference type="AlphaFoldDB" id="A0A4S8L072"/>